<accession>A0AAD1R6S5</accession>
<dbReference type="PANTHER" id="PTHR44324">
    <property type="entry name" value="WD40 REPEAT DOMAIN 95"/>
    <property type="match status" value="1"/>
</dbReference>
<feature type="repeat" description="WD" evidence="3">
    <location>
        <begin position="887"/>
        <end position="921"/>
    </location>
</feature>
<evidence type="ECO:0000256" key="4">
    <source>
        <dbReference type="SAM" id="MobiDB-lite"/>
    </source>
</evidence>
<feature type="region of interest" description="Disordered" evidence="4">
    <location>
        <begin position="967"/>
        <end position="994"/>
    </location>
</feature>
<dbReference type="GO" id="GO:0005509">
    <property type="term" value="F:calcium ion binding"/>
    <property type="evidence" value="ECO:0007669"/>
    <property type="project" value="InterPro"/>
</dbReference>
<dbReference type="InterPro" id="IPR002048">
    <property type="entry name" value="EF_hand_dom"/>
</dbReference>
<dbReference type="Pfam" id="PF13499">
    <property type="entry name" value="EF-hand_7"/>
    <property type="match status" value="1"/>
</dbReference>
<dbReference type="AlphaFoldDB" id="A0AAD1R6S5"/>
<dbReference type="EMBL" id="OW240912">
    <property type="protein sequence ID" value="CAH2225124.1"/>
    <property type="molecule type" value="Genomic_DNA"/>
</dbReference>
<feature type="domain" description="EF-hand" evidence="5">
    <location>
        <begin position="161"/>
        <end position="196"/>
    </location>
</feature>
<feature type="repeat" description="WD" evidence="3">
    <location>
        <begin position="501"/>
        <end position="542"/>
    </location>
</feature>
<dbReference type="PROSITE" id="PS50222">
    <property type="entry name" value="EF_HAND_2"/>
    <property type="match status" value="1"/>
</dbReference>
<dbReference type="InterPro" id="IPR036322">
    <property type="entry name" value="WD40_repeat_dom_sf"/>
</dbReference>
<dbReference type="PROSITE" id="PS50082">
    <property type="entry name" value="WD_REPEATS_2"/>
    <property type="match status" value="6"/>
</dbReference>
<evidence type="ECO:0000259" key="5">
    <source>
        <dbReference type="PROSITE" id="PS50222"/>
    </source>
</evidence>
<keyword evidence="1 3" id="KW-0853">WD repeat</keyword>
<protein>
    <submittedName>
        <fullName evidence="6">WD repeat-containing 64-like</fullName>
    </submittedName>
</protein>
<keyword evidence="2" id="KW-0677">Repeat</keyword>
<gene>
    <name evidence="6" type="ORF">PECUL_23A053253</name>
</gene>
<feature type="repeat" description="WD" evidence="3">
    <location>
        <begin position="465"/>
        <end position="491"/>
    </location>
</feature>
<sequence>MSGRRKVRASSALGRLETYNVPSLFSELRQTTVKTQPIHQRAKTAGGAPRVRTQSNTIYFEESEEEEDQIPPEWLEKELIRRQQRRHSLGLLENLTQKENLQNNSDPTRNLRKEKIEQQVTLEQLCKLKKAFEELEKNGQKSLDLDKFKWIMKKSTGLRGISDELIEKFFMKIDFTAKGKIQWEEFCTFMQLDYSELEKLSLRRKKISFILPATIQEIIHGDPILRVFPMTDNTLIMVREDGHIYFWSTHLKLKRDKMIFEKSAKKMSKWVTDFTVMLQYNKLVLGTGDREIQLYELSNLEPYCQVTGLETMPLRLDYCGTDTDECMILYGDDQGCVNILFLKSVGEMLRFWKKMPRTDSGMPTISIDKAVSSPHVSFIRWKVHNDWVTQMKYYDSIKSVVSASNDESTALVIGCTVGTTNVEQQMKDIKEHGKDTKSRRALVTLGPAQKRASGDQTVFRVYKGVKTFALCKKNSLIATGGMDRIIRMWNLYVPTRAIGMLRGHTAPIFSLEISSEDNKIFSVAVDTTIKIWDIQNQTCLFTACSKSSGIRGELTACVYIPDVKALCVTTDSIALLQLKLKSLTQPHLDFTHKEPVLCCKYNKAFKQVITCSEGSLVKVWDFETGKQVFEFNEAHGDAGITCMDFDPSGRRLITGGRDGCLKIWNHNNGQCLHTLRRANTSAEICDCAHVEINRNKYIVGVGWDRRINMFIDSEDDLRHFQEPQACWQDDLKRGHREDILCIAQNPPNTLASSSYDGEIIVWNMISGHIHCRINTPAHINSTGETCTDRSVSQILFLKKRTLKLLSASLVSNGIQGTVNFWNLLHGGKLAASFTPSLTGSLVSCIAVNEENTLMFIADDMGHVYAYDITDYGMHGTEKEPATMVNDWRAHVDMITHLEVIDEHKVILTSSLDCAVRLWSLNGEFIGTFGQVDPWEVFTPASWKHPMVPYEILIDPESMPVHPILEEEADLSETNSSEVKEEPEDTSDAKNEENNNTKALVLRLTEEDIKEEIKKKELSYVLGKRLRHEKNKILHKPLNHGGPTAFHTLKYFELENGSISFKKPDISVAGVDPSLSYMFS</sequence>
<dbReference type="SUPFAM" id="SSF50978">
    <property type="entry name" value="WD40 repeat-like"/>
    <property type="match status" value="1"/>
</dbReference>
<evidence type="ECO:0000313" key="7">
    <source>
        <dbReference type="Proteomes" id="UP001295444"/>
    </source>
</evidence>
<dbReference type="InterPro" id="IPR019775">
    <property type="entry name" value="WD40_repeat_CS"/>
</dbReference>
<dbReference type="InterPro" id="IPR011047">
    <property type="entry name" value="Quinoprotein_ADH-like_sf"/>
</dbReference>
<dbReference type="SMART" id="SM00320">
    <property type="entry name" value="WD40"/>
    <property type="match status" value="11"/>
</dbReference>
<evidence type="ECO:0000256" key="3">
    <source>
        <dbReference type="PROSITE-ProRule" id="PRU00221"/>
    </source>
</evidence>
<dbReference type="Gene3D" id="2.130.10.10">
    <property type="entry name" value="YVTN repeat-like/Quinoprotein amine dehydrogenase"/>
    <property type="match status" value="4"/>
</dbReference>
<dbReference type="CDD" id="cd00051">
    <property type="entry name" value="EFh"/>
    <property type="match status" value="1"/>
</dbReference>
<evidence type="ECO:0000313" key="6">
    <source>
        <dbReference type="EMBL" id="CAH2225124.1"/>
    </source>
</evidence>
<organism evidence="6 7">
    <name type="scientific">Pelobates cultripes</name>
    <name type="common">Western spadefoot toad</name>
    <dbReference type="NCBI Taxonomy" id="61616"/>
    <lineage>
        <taxon>Eukaryota</taxon>
        <taxon>Metazoa</taxon>
        <taxon>Chordata</taxon>
        <taxon>Craniata</taxon>
        <taxon>Vertebrata</taxon>
        <taxon>Euteleostomi</taxon>
        <taxon>Amphibia</taxon>
        <taxon>Batrachia</taxon>
        <taxon>Anura</taxon>
        <taxon>Pelobatoidea</taxon>
        <taxon>Pelobatidae</taxon>
        <taxon>Pelobates</taxon>
    </lineage>
</organism>
<dbReference type="Gene3D" id="1.10.238.10">
    <property type="entry name" value="EF-hand"/>
    <property type="match status" value="1"/>
</dbReference>
<dbReference type="PROSITE" id="PS00678">
    <property type="entry name" value="WD_REPEATS_1"/>
    <property type="match status" value="3"/>
</dbReference>
<name>A0AAD1R6S5_PELCU</name>
<dbReference type="SUPFAM" id="SSF47473">
    <property type="entry name" value="EF-hand"/>
    <property type="match status" value="1"/>
</dbReference>
<dbReference type="Proteomes" id="UP001295444">
    <property type="component" value="Chromosome 01"/>
</dbReference>
<feature type="repeat" description="WD" evidence="3">
    <location>
        <begin position="589"/>
        <end position="630"/>
    </location>
</feature>
<dbReference type="PROSITE" id="PS50294">
    <property type="entry name" value="WD_REPEATS_REGION"/>
    <property type="match status" value="2"/>
</dbReference>
<evidence type="ECO:0000256" key="2">
    <source>
        <dbReference type="ARBA" id="ARBA00022737"/>
    </source>
</evidence>
<evidence type="ECO:0000256" key="1">
    <source>
        <dbReference type="ARBA" id="ARBA00022574"/>
    </source>
</evidence>
<dbReference type="InterPro" id="IPR001680">
    <property type="entry name" value="WD40_rpt"/>
</dbReference>
<reference evidence="6" key="1">
    <citation type="submission" date="2022-03" db="EMBL/GenBank/DDBJ databases">
        <authorList>
            <person name="Alioto T."/>
            <person name="Alioto T."/>
            <person name="Gomez Garrido J."/>
        </authorList>
    </citation>
    <scope>NUCLEOTIDE SEQUENCE</scope>
</reference>
<keyword evidence="7" id="KW-1185">Reference proteome</keyword>
<dbReference type="SUPFAM" id="SSF50998">
    <property type="entry name" value="Quinoprotein alcohol dehydrogenase-like"/>
    <property type="match status" value="1"/>
</dbReference>
<feature type="repeat" description="WD" evidence="3">
    <location>
        <begin position="640"/>
        <end position="674"/>
    </location>
</feature>
<dbReference type="InterPro" id="IPR051242">
    <property type="entry name" value="WD-EF-hand_domain"/>
</dbReference>
<feature type="repeat" description="WD" evidence="3">
    <location>
        <begin position="732"/>
        <end position="764"/>
    </location>
</feature>
<dbReference type="SMART" id="SM00054">
    <property type="entry name" value="EFh"/>
    <property type="match status" value="2"/>
</dbReference>
<dbReference type="Pfam" id="PF00400">
    <property type="entry name" value="WD40"/>
    <property type="match status" value="6"/>
</dbReference>
<dbReference type="PANTHER" id="PTHR44324:SF7">
    <property type="entry name" value="WD REPEAT-CONTAINING PROTEIN 64"/>
    <property type="match status" value="1"/>
</dbReference>
<dbReference type="InterPro" id="IPR011992">
    <property type="entry name" value="EF-hand-dom_pair"/>
</dbReference>
<dbReference type="InterPro" id="IPR015943">
    <property type="entry name" value="WD40/YVTN_repeat-like_dom_sf"/>
</dbReference>
<dbReference type="CDD" id="cd00200">
    <property type="entry name" value="WD40"/>
    <property type="match status" value="1"/>
</dbReference>
<proteinExistence type="predicted"/>